<evidence type="ECO:0000256" key="4">
    <source>
        <dbReference type="ARBA" id="ARBA00023008"/>
    </source>
</evidence>
<dbReference type="PROSITE" id="PS00196">
    <property type="entry name" value="COPPER_BLUE"/>
    <property type="match status" value="1"/>
</dbReference>
<dbReference type="InterPro" id="IPR052721">
    <property type="entry name" value="ET_Amicyanin"/>
</dbReference>
<feature type="domain" description="Blue (type 1) copper" evidence="6">
    <location>
        <begin position="155"/>
        <end position="236"/>
    </location>
</feature>
<evidence type="ECO:0000256" key="1">
    <source>
        <dbReference type="ARBA" id="ARBA00022448"/>
    </source>
</evidence>
<dbReference type="PANTHER" id="PTHR36507">
    <property type="entry name" value="BLL1555 PROTEIN"/>
    <property type="match status" value="1"/>
</dbReference>
<sequence length="236" mass="25137">MIRKSIGRIAGAALAVWMGALAACGAASAETIVKSDMKIKLNGSPLSYDQAYLIDNSLFVPYRAFAETIGAEVGWDGDTETVTVKKDDSTIKLKIGSLSATVNGKTTAMAAPAQLIDSSTFVPVRFLSENFGIQVGYDDATRTVSLTSGGEAKHAYTIEISEFKFGPAELTVEAGSTVTFKNLDNVKHNAVATDGSFQTPLLGENETASITLLAPGEYDYYCEPHKSFMKGKIIVK</sequence>
<evidence type="ECO:0000313" key="9">
    <source>
        <dbReference type="Proteomes" id="UP000031967"/>
    </source>
</evidence>
<evidence type="ECO:0000256" key="5">
    <source>
        <dbReference type="SAM" id="SignalP"/>
    </source>
</evidence>
<dbReference type="RefSeq" id="WP_041047221.1">
    <property type="nucleotide sequence ID" value="NZ_JXAK01000012.1"/>
</dbReference>
<dbReference type="EMBL" id="JXAK01000012">
    <property type="protein sequence ID" value="KIL41128.1"/>
    <property type="molecule type" value="Genomic_DNA"/>
</dbReference>
<evidence type="ECO:0000259" key="7">
    <source>
        <dbReference type="Pfam" id="PF07833"/>
    </source>
</evidence>
<dbReference type="PROSITE" id="PS51257">
    <property type="entry name" value="PROKAR_LIPOPROTEIN"/>
    <property type="match status" value="1"/>
</dbReference>
<accession>A0ABR5AJ96</accession>
<protein>
    <recommendedName>
        <fullName evidence="10">Plastocyanin</fullName>
    </recommendedName>
</protein>
<dbReference type="InterPro" id="IPR000923">
    <property type="entry name" value="BlueCu_1"/>
</dbReference>
<dbReference type="InterPro" id="IPR001235">
    <property type="entry name" value="Copper_blue_Plastocyanin"/>
</dbReference>
<feature type="chain" id="PRO_5046618150" description="Plastocyanin" evidence="5">
    <location>
        <begin position="23"/>
        <end position="236"/>
    </location>
</feature>
<keyword evidence="9" id="KW-1185">Reference proteome</keyword>
<dbReference type="Pfam" id="PF00127">
    <property type="entry name" value="Copper-bind"/>
    <property type="match status" value="1"/>
</dbReference>
<proteinExistence type="predicted"/>
<dbReference type="Pfam" id="PF07833">
    <property type="entry name" value="Cu_amine_oxidN1"/>
    <property type="match status" value="1"/>
</dbReference>
<evidence type="ECO:0008006" key="10">
    <source>
        <dbReference type="Google" id="ProtNLM"/>
    </source>
</evidence>
<evidence type="ECO:0000313" key="8">
    <source>
        <dbReference type="EMBL" id="KIL41128.1"/>
    </source>
</evidence>
<dbReference type="InterPro" id="IPR028871">
    <property type="entry name" value="BlueCu_1_BS"/>
</dbReference>
<feature type="domain" description="Copper amine oxidase-like N-terminal" evidence="7">
    <location>
        <begin position="41"/>
        <end position="145"/>
    </location>
</feature>
<dbReference type="Proteomes" id="UP000031967">
    <property type="component" value="Unassembled WGS sequence"/>
</dbReference>
<evidence type="ECO:0000259" key="6">
    <source>
        <dbReference type="Pfam" id="PF00127"/>
    </source>
</evidence>
<gene>
    <name evidence="8" type="ORF">SD70_08790</name>
</gene>
<dbReference type="PANTHER" id="PTHR36507:SF1">
    <property type="entry name" value="BLL1555 PROTEIN"/>
    <property type="match status" value="1"/>
</dbReference>
<keyword evidence="5" id="KW-0732">Signal</keyword>
<evidence type="ECO:0000256" key="3">
    <source>
        <dbReference type="ARBA" id="ARBA00022982"/>
    </source>
</evidence>
<dbReference type="InterPro" id="IPR008972">
    <property type="entry name" value="Cupredoxin"/>
</dbReference>
<keyword evidence="4" id="KW-0186">Copper</keyword>
<dbReference type="SUPFAM" id="SSF55383">
    <property type="entry name" value="Copper amine oxidase, domain N"/>
    <property type="match status" value="1"/>
</dbReference>
<organism evidence="8 9">
    <name type="scientific">Gordoniibacillus kamchatkensis</name>
    <dbReference type="NCBI Taxonomy" id="1590651"/>
    <lineage>
        <taxon>Bacteria</taxon>
        <taxon>Bacillati</taxon>
        <taxon>Bacillota</taxon>
        <taxon>Bacilli</taxon>
        <taxon>Bacillales</taxon>
        <taxon>Paenibacillaceae</taxon>
        <taxon>Gordoniibacillus</taxon>
    </lineage>
</organism>
<comment type="caution">
    <text evidence="8">The sequence shown here is derived from an EMBL/GenBank/DDBJ whole genome shotgun (WGS) entry which is preliminary data.</text>
</comment>
<dbReference type="CDD" id="cd13921">
    <property type="entry name" value="Amicyanin"/>
    <property type="match status" value="1"/>
</dbReference>
<dbReference type="Gene3D" id="3.30.457.10">
    <property type="entry name" value="Copper amine oxidase-like, N-terminal domain"/>
    <property type="match status" value="1"/>
</dbReference>
<evidence type="ECO:0000256" key="2">
    <source>
        <dbReference type="ARBA" id="ARBA00022723"/>
    </source>
</evidence>
<dbReference type="SUPFAM" id="SSF49503">
    <property type="entry name" value="Cupredoxins"/>
    <property type="match status" value="1"/>
</dbReference>
<feature type="signal peptide" evidence="5">
    <location>
        <begin position="1"/>
        <end position="22"/>
    </location>
</feature>
<dbReference type="Gene3D" id="2.60.40.420">
    <property type="entry name" value="Cupredoxins - blue copper proteins"/>
    <property type="match status" value="1"/>
</dbReference>
<keyword evidence="3" id="KW-0249">Electron transport</keyword>
<dbReference type="InterPro" id="IPR035668">
    <property type="entry name" value="Amicyanin"/>
</dbReference>
<dbReference type="InterPro" id="IPR036582">
    <property type="entry name" value="Mao_N_sf"/>
</dbReference>
<keyword evidence="2" id="KW-0479">Metal-binding</keyword>
<dbReference type="PRINTS" id="PR00156">
    <property type="entry name" value="COPPERBLUE"/>
</dbReference>
<name>A0ABR5AJ96_9BACL</name>
<keyword evidence="1" id="KW-0813">Transport</keyword>
<dbReference type="InterPro" id="IPR012854">
    <property type="entry name" value="Cu_amine_oxidase-like_N"/>
</dbReference>
<reference evidence="8 9" key="1">
    <citation type="submission" date="2014-12" db="EMBL/GenBank/DDBJ databases">
        <title>Draft genome sequence of Paenibacillus kamchatkensis strain B-2647.</title>
        <authorList>
            <person name="Karlyshev A.V."/>
            <person name="Kudryashova E.B."/>
        </authorList>
    </citation>
    <scope>NUCLEOTIDE SEQUENCE [LARGE SCALE GENOMIC DNA]</scope>
    <source>
        <strain evidence="8 9">VKM B-2647</strain>
    </source>
</reference>